<evidence type="ECO:0000313" key="1">
    <source>
        <dbReference type="EMBL" id="KAI9914660.1"/>
    </source>
</evidence>
<dbReference type="EMBL" id="CM047582">
    <property type="protein sequence ID" value="KAI9914660.1"/>
    <property type="molecule type" value="Genomic_DNA"/>
</dbReference>
<protein>
    <submittedName>
        <fullName evidence="1">Uncharacterized protein</fullName>
    </submittedName>
</protein>
<sequence>MGGHRELIVDDRVAKYWSNIATTAFELGLLVGQVSTSNVGDFVLAVVPVPSECENGKAPIGISDLSVEWVEQFAQQVDHLLPGGISVLGLYVVSTENISIQVLLAYLRATAEAVAIPSSVFAGDDVHLLALVLPNDEIVFQTFYNVTDVNKAQMLSAGIKTSTTEIKFKQYRTLIDLNEAIPFENGSLNAATTATKMADQRMNEVENHLRPLIRRIEDSVAVLGQTSSTEAQYMNLLTPMPNKVHSFTENVSIGEQLSWLNSLLGDIRGAICCVAYVSYFEPKANEVAAEFLKRDFVKSLLLRVSMVRERWAECNEVESNAVFKKGGVIRLARRGLIPWHSAAMFSRHFSATVHVFPDEDVEQAVKIALEILGNNTLNGSSWTALEIGDQLDLSFNQTSSSSELMYSIYAYTLLPIALVFALLFVQYAM</sequence>
<accession>A0ACC0W951</accession>
<organism evidence="1 2">
    <name type="scientific">Peronosclerospora sorghi</name>
    <dbReference type="NCBI Taxonomy" id="230839"/>
    <lineage>
        <taxon>Eukaryota</taxon>
        <taxon>Sar</taxon>
        <taxon>Stramenopiles</taxon>
        <taxon>Oomycota</taxon>
        <taxon>Peronosporomycetes</taxon>
        <taxon>Peronosporales</taxon>
        <taxon>Peronosporaceae</taxon>
        <taxon>Peronosclerospora</taxon>
    </lineage>
</organism>
<evidence type="ECO:0000313" key="2">
    <source>
        <dbReference type="Proteomes" id="UP001163321"/>
    </source>
</evidence>
<name>A0ACC0W951_9STRA</name>
<dbReference type="Proteomes" id="UP001163321">
    <property type="component" value="Chromosome 3"/>
</dbReference>
<proteinExistence type="predicted"/>
<gene>
    <name evidence="1" type="ORF">PsorP6_008211</name>
</gene>
<reference evidence="1 2" key="1">
    <citation type="journal article" date="2022" name="bioRxiv">
        <title>The genome of the oomycete Peronosclerospora sorghi, a cosmopolitan pathogen of maize and sorghum, is inflated with dispersed pseudogenes.</title>
        <authorList>
            <person name="Fletcher K."/>
            <person name="Martin F."/>
            <person name="Isakeit T."/>
            <person name="Cavanaugh K."/>
            <person name="Magill C."/>
            <person name="Michelmore R."/>
        </authorList>
    </citation>
    <scope>NUCLEOTIDE SEQUENCE [LARGE SCALE GENOMIC DNA]</scope>
    <source>
        <strain evidence="1">P6</strain>
    </source>
</reference>
<comment type="caution">
    <text evidence="1">The sequence shown here is derived from an EMBL/GenBank/DDBJ whole genome shotgun (WGS) entry which is preliminary data.</text>
</comment>
<keyword evidence="2" id="KW-1185">Reference proteome</keyword>